<keyword evidence="7 14" id="KW-0720">Serine protease</keyword>
<dbReference type="SUPFAM" id="SSF52743">
    <property type="entry name" value="Subtilisin-like"/>
    <property type="match status" value="1"/>
</dbReference>
<dbReference type="PROSITE" id="PS00136">
    <property type="entry name" value="SUBTILASE_ASP"/>
    <property type="match status" value="1"/>
</dbReference>
<dbReference type="GO" id="GO:0016485">
    <property type="term" value="P:protein processing"/>
    <property type="evidence" value="ECO:0007669"/>
    <property type="project" value="TreeGrafter"/>
</dbReference>
<feature type="active site" description="Charge relay system" evidence="13 14">
    <location>
        <position position="240"/>
    </location>
</feature>
<dbReference type="Pfam" id="PF00082">
    <property type="entry name" value="Peptidase_S8"/>
    <property type="match status" value="1"/>
</dbReference>
<dbReference type="InterPro" id="IPR022398">
    <property type="entry name" value="Peptidase_S8_His-AS"/>
</dbReference>
<dbReference type="InterPro" id="IPR008979">
    <property type="entry name" value="Galactose-bd-like_sf"/>
</dbReference>
<comment type="similarity">
    <text evidence="2">Belongs to the peptidase S8 family. Furin subfamily.</text>
</comment>
<feature type="region of interest" description="Disordered" evidence="15">
    <location>
        <begin position="767"/>
        <end position="786"/>
    </location>
</feature>
<keyword evidence="8" id="KW-0106">Calcium</keyword>
<dbReference type="GO" id="GO:0007323">
    <property type="term" value="P:peptide pheromone maturation"/>
    <property type="evidence" value="ECO:0007669"/>
    <property type="project" value="UniProtKB-ARBA"/>
</dbReference>
<feature type="region of interest" description="Disordered" evidence="15">
    <location>
        <begin position="794"/>
        <end position="889"/>
    </location>
</feature>
<keyword evidence="5 17" id="KW-0732">Signal</keyword>
<dbReference type="PRINTS" id="PR00723">
    <property type="entry name" value="SUBTILISIN"/>
</dbReference>
<dbReference type="CDD" id="cd04059">
    <property type="entry name" value="Peptidases_S8_Protein_convertases_Kexins_Furin-like"/>
    <property type="match status" value="1"/>
</dbReference>
<dbReference type="STRING" id="946122.A0A0C2XK03"/>
<evidence type="ECO:0000256" key="7">
    <source>
        <dbReference type="ARBA" id="ARBA00022825"/>
    </source>
</evidence>
<dbReference type="InterPro" id="IPR034182">
    <property type="entry name" value="Kexin/furin"/>
</dbReference>
<feature type="region of interest" description="Disordered" evidence="15">
    <location>
        <begin position="651"/>
        <end position="706"/>
    </location>
</feature>
<dbReference type="GO" id="GO:0004252">
    <property type="term" value="F:serine-type endopeptidase activity"/>
    <property type="evidence" value="ECO:0007669"/>
    <property type="project" value="UniProtKB-UniRule"/>
</dbReference>
<keyword evidence="4 16" id="KW-0812">Transmembrane</keyword>
<keyword evidence="20" id="KW-1185">Reference proteome</keyword>
<dbReference type="InterPro" id="IPR000209">
    <property type="entry name" value="Peptidase_S8/S53_dom"/>
</dbReference>
<dbReference type="InterPro" id="IPR023828">
    <property type="entry name" value="Peptidase_S8_Ser-AS"/>
</dbReference>
<dbReference type="HOGENOM" id="CLU_002976_2_0_1"/>
<dbReference type="Gene3D" id="2.60.120.260">
    <property type="entry name" value="Galactose-binding domain-like"/>
    <property type="match status" value="1"/>
</dbReference>
<comment type="subcellular location">
    <subcellularLocation>
        <location evidence="1">Membrane</location>
    </subcellularLocation>
</comment>
<sequence>MFLPFSLLLALLVHGTSVLAKPAKRYYNTHFYYVLEHDPRISAGPSLNEVAQALGVEIVEQVGELQDHWLVRTQKFSLDLGIRSGEPEDLVLRNYEELHQIAKRESSIAKRSEVEHAVRIVSSIKYFSKQTLRRREKRAPPLIRPPSASAQYGVAEHLGINDPLFKSQWHLVNEEFPEHMMNVTGIWAMGYTGKGVITSLLDDGLDYDHEDIAANFDADDSHDFNDHEHLPTPKLSDDRHGTRCAGQIAGVKNDVCGVGIAYESKVAGVRILSGPISDVDEAAALNYGFQNVSIYSCSWGPPDNGRSMEGPNHLVTKAVLNGINLGRGGKGSVFVFASGNGGGYGDQCNFDGYTNSIYSVTVASVDYKGLHPYYSEACAANMIVAYSSGSGQHIVTTDRGGNKCTRSHGGTSAAAPNAVGVFALALEVRPDLTWRDIQYLCVETARTVNPEDPDWERTASGRLYSYKYGFGALDGYKYVTAAQTWKLVKPQTWLQTKTIQLGNGKMDDDGYSGGQFIAPGGITSKTSITKEMLTENNFESLEHITIKVWIDHARRGDVEVAIVSPNGIKSILAGSRSHDSADTGYPGWTFMSVKHWGENPIGDWTIRVSDVEKEDQNGTFLGWHMILWGSAIDPVKTTKLTLTHTEDVFPPKESPSLAVAPSATKTHPRPTAHLPGDHGSAEGENSNPAFATGKPSSTATPSGISAPDEGWFSDMSQLISSQKWFFGAISIVILFGIGAGIYFWRRHVNRKRRTAYTTLSATEEVTMTPLGTGRGGPRPRDGARSARTRQLYDAFGEVSDDEDADEHTNLRAGPRERSSPVGIGFHSGFLDDDDPTTAPALTPATGYRDEPDEEDRAAEEVPRDAQARASGAASPSGSGGSWEHASRSD</sequence>
<keyword evidence="9 16" id="KW-1133">Transmembrane helix</keyword>
<evidence type="ECO:0000256" key="4">
    <source>
        <dbReference type="ARBA" id="ARBA00022692"/>
    </source>
</evidence>
<dbReference type="GO" id="GO:0000139">
    <property type="term" value="C:Golgi membrane"/>
    <property type="evidence" value="ECO:0007669"/>
    <property type="project" value="TreeGrafter"/>
</dbReference>
<feature type="compositionally biased region" description="Polar residues" evidence="15">
    <location>
        <begin position="683"/>
        <end position="703"/>
    </location>
</feature>
<feature type="chain" id="PRO_5002174251" description="P/Homo B domain-containing protein" evidence="17">
    <location>
        <begin position="21"/>
        <end position="889"/>
    </location>
</feature>
<evidence type="ECO:0000256" key="8">
    <source>
        <dbReference type="ARBA" id="ARBA00022837"/>
    </source>
</evidence>
<keyword evidence="6 14" id="KW-0378">Hydrolase</keyword>
<dbReference type="InterPro" id="IPR002884">
    <property type="entry name" value="P_dom"/>
</dbReference>
<dbReference type="EMBL" id="KN818225">
    <property type="protein sequence ID" value="KIL69836.1"/>
    <property type="molecule type" value="Genomic_DNA"/>
</dbReference>
<gene>
    <name evidence="19" type="ORF">M378DRAFT_68936</name>
</gene>
<feature type="active site" description="Charge relay system" evidence="13 14">
    <location>
        <position position="202"/>
    </location>
</feature>
<evidence type="ECO:0000256" key="15">
    <source>
        <dbReference type="SAM" id="MobiDB-lite"/>
    </source>
</evidence>
<dbReference type="FunFam" id="3.40.50.200:FF:000005">
    <property type="entry name" value="Proprotein convertase subtilisin/kexin type 7"/>
    <property type="match status" value="1"/>
</dbReference>
<keyword evidence="11" id="KW-0865">Zymogen</keyword>
<dbReference type="AlphaFoldDB" id="A0A0C2XK03"/>
<evidence type="ECO:0000256" key="6">
    <source>
        <dbReference type="ARBA" id="ARBA00022801"/>
    </source>
</evidence>
<dbReference type="GO" id="GO:0005802">
    <property type="term" value="C:trans-Golgi network"/>
    <property type="evidence" value="ECO:0007669"/>
    <property type="project" value="TreeGrafter"/>
</dbReference>
<dbReference type="Pfam" id="PF01483">
    <property type="entry name" value="P_proprotein"/>
    <property type="match status" value="1"/>
</dbReference>
<dbReference type="SUPFAM" id="SSF49785">
    <property type="entry name" value="Galactose-binding domain-like"/>
    <property type="match status" value="1"/>
</dbReference>
<dbReference type="PANTHER" id="PTHR42884:SF14">
    <property type="entry name" value="NEUROENDOCRINE CONVERTASE 1"/>
    <property type="match status" value="1"/>
</dbReference>
<evidence type="ECO:0000256" key="1">
    <source>
        <dbReference type="ARBA" id="ARBA00004370"/>
    </source>
</evidence>
<dbReference type="FunFam" id="2.60.120.260:FF:000026">
    <property type="entry name" value="proprotein convertase subtilisin/kexin type 7"/>
    <property type="match status" value="1"/>
</dbReference>
<evidence type="ECO:0000256" key="12">
    <source>
        <dbReference type="ARBA" id="ARBA00023180"/>
    </source>
</evidence>
<evidence type="ECO:0000256" key="5">
    <source>
        <dbReference type="ARBA" id="ARBA00022729"/>
    </source>
</evidence>
<evidence type="ECO:0000256" key="9">
    <source>
        <dbReference type="ARBA" id="ARBA00022989"/>
    </source>
</evidence>
<dbReference type="Gene3D" id="3.40.50.200">
    <property type="entry name" value="Peptidase S8/S53 domain"/>
    <property type="match status" value="1"/>
</dbReference>
<dbReference type="InterPro" id="IPR036852">
    <property type="entry name" value="Peptidase_S8/S53_dom_sf"/>
</dbReference>
<dbReference type="InParanoid" id="A0A0C2XK03"/>
<keyword evidence="3 14" id="KW-0645">Protease</keyword>
<evidence type="ECO:0000313" key="20">
    <source>
        <dbReference type="Proteomes" id="UP000054549"/>
    </source>
</evidence>
<evidence type="ECO:0000256" key="14">
    <source>
        <dbReference type="PROSITE-ProRule" id="PRU01240"/>
    </source>
</evidence>
<feature type="compositionally biased region" description="Low complexity" evidence="15">
    <location>
        <begin position="836"/>
        <end position="845"/>
    </location>
</feature>
<dbReference type="InterPro" id="IPR015500">
    <property type="entry name" value="Peptidase_S8_subtilisin-rel"/>
</dbReference>
<dbReference type="PROSITE" id="PS51892">
    <property type="entry name" value="SUBTILASE"/>
    <property type="match status" value="1"/>
</dbReference>
<dbReference type="OrthoDB" id="300641at2759"/>
<evidence type="ECO:0000256" key="13">
    <source>
        <dbReference type="PIRSR" id="PIRSR615500-1"/>
    </source>
</evidence>
<proteinExistence type="inferred from homology"/>
<evidence type="ECO:0000256" key="3">
    <source>
        <dbReference type="ARBA" id="ARBA00022670"/>
    </source>
</evidence>
<keyword evidence="12" id="KW-0325">Glycoprotein</keyword>
<feature type="transmembrane region" description="Helical" evidence="16">
    <location>
        <begin position="724"/>
        <end position="744"/>
    </location>
</feature>
<reference evidence="19 20" key="1">
    <citation type="submission" date="2014-04" db="EMBL/GenBank/DDBJ databases">
        <title>Evolutionary Origins and Diversification of the Mycorrhizal Mutualists.</title>
        <authorList>
            <consortium name="DOE Joint Genome Institute"/>
            <consortium name="Mycorrhizal Genomics Consortium"/>
            <person name="Kohler A."/>
            <person name="Kuo A."/>
            <person name="Nagy L.G."/>
            <person name="Floudas D."/>
            <person name="Copeland A."/>
            <person name="Barry K.W."/>
            <person name="Cichocki N."/>
            <person name="Veneault-Fourrey C."/>
            <person name="LaButti K."/>
            <person name="Lindquist E.A."/>
            <person name="Lipzen A."/>
            <person name="Lundell T."/>
            <person name="Morin E."/>
            <person name="Murat C."/>
            <person name="Riley R."/>
            <person name="Ohm R."/>
            <person name="Sun H."/>
            <person name="Tunlid A."/>
            <person name="Henrissat B."/>
            <person name="Grigoriev I.V."/>
            <person name="Hibbett D.S."/>
            <person name="Martin F."/>
        </authorList>
    </citation>
    <scope>NUCLEOTIDE SEQUENCE [LARGE SCALE GENOMIC DNA]</scope>
    <source>
        <strain evidence="19 20">Koide BX008</strain>
    </source>
</reference>
<dbReference type="Proteomes" id="UP000054549">
    <property type="component" value="Unassembled WGS sequence"/>
</dbReference>
<accession>A0A0C2XK03</accession>
<dbReference type="InterPro" id="IPR023827">
    <property type="entry name" value="Peptidase_S8_Asp-AS"/>
</dbReference>
<dbReference type="PROSITE" id="PS00137">
    <property type="entry name" value="SUBTILASE_HIS"/>
    <property type="match status" value="1"/>
</dbReference>
<keyword evidence="10 16" id="KW-0472">Membrane</keyword>
<evidence type="ECO:0000256" key="11">
    <source>
        <dbReference type="ARBA" id="ARBA00023145"/>
    </source>
</evidence>
<dbReference type="PROSITE" id="PS00138">
    <property type="entry name" value="SUBTILASE_SER"/>
    <property type="match status" value="1"/>
</dbReference>
<organism evidence="19 20">
    <name type="scientific">Amanita muscaria (strain Koide BX008)</name>
    <dbReference type="NCBI Taxonomy" id="946122"/>
    <lineage>
        <taxon>Eukaryota</taxon>
        <taxon>Fungi</taxon>
        <taxon>Dikarya</taxon>
        <taxon>Basidiomycota</taxon>
        <taxon>Agaricomycotina</taxon>
        <taxon>Agaricomycetes</taxon>
        <taxon>Agaricomycetidae</taxon>
        <taxon>Agaricales</taxon>
        <taxon>Pluteineae</taxon>
        <taxon>Amanitaceae</taxon>
        <taxon>Amanita</taxon>
    </lineage>
</organism>
<protein>
    <recommendedName>
        <fullName evidence="18">P/Homo B domain-containing protein</fullName>
    </recommendedName>
</protein>
<dbReference type="PANTHER" id="PTHR42884">
    <property type="entry name" value="PROPROTEIN CONVERTASE SUBTILISIN/KEXIN-RELATED"/>
    <property type="match status" value="1"/>
</dbReference>
<evidence type="ECO:0000256" key="2">
    <source>
        <dbReference type="ARBA" id="ARBA00005325"/>
    </source>
</evidence>
<feature type="compositionally biased region" description="Basic and acidic residues" evidence="15">
    <location>
        <begin position="806"/>
        <end position="818"/>
    </location>
</feature>
<name>A0A0C2XK03_AMAMK</name>
<evidence type="ECO:0000256" key="17">
    <source>
        <dbReference type="SAM" id="SignalP"/>
    </source>
</evidence>
<feature type="compositionally biased region" description="Low complexity" evidence="15">
    <location>
        <begin position="867"/>
        <end position="876"/>
    </location>
</feature>
<evidence type="ECO:0000256" key="16">
    <source>
        <dbReference type="SAM" id="Phobius"/>
    </source>
</evidence>
<feature type="domain" description="P/Homo B" evidence="18">
    <location>
        <begin position="488"/>
        <end position="633"/>
    </location>
</feature>
<evidence type="ECO:0000256" key="10">
    <source>
        <dbReference type="ARBA" id="ARBA00023136"/>
    </source>
</evidence>
<feature type="active site" description="Charge relay system" evidence="13 14">
    <location>
        <position position="412"/>
    </location>
</feature>
<evidence type="ECO:0000259" key="18">
    <source>
        <dbReference type="PROSITE" id="PS51829"/>
    </source>
</evidence>
<dbReference type="PROSITE" id="PS51829">
    <property type="entry name" value="P_HOMO_B"/>
    <property type="match status" value="1"/>
</dbReference>
<feature type="signal peptide" evidence="17">
    <location>
        <begin position="1"/>
        <end position="20"/>
    </location>
</feature>
<evidence type="ECO:0000313" key="19">
    <source>
        <dbReference type="EMBL" id="KIL69836.1"/>
    </source>
</evidence>
<dbReference type="FunCoup" id="A0A0C2XK03">
    <property type="interactions" value="54"/>
</dbReference>